<comment type="caution">
    <text evidence="7">The sequence shown here is derived from an EMBL/GenBank/DDBJ whole genome shotgun (WGS) entry which is preliminary data.</text>
</comment>
<dbReference type="InterPro" id="IPR000415">
    <property type="entry name" value="Nitroreductase-like"/>
</dbReference>
<keyword evidence="8" id="KW-1185">Reference proteome</keyword>
<gene>
    <name evidence="7" type="ORF">DCCM_3829</name>
</gene>
<dbReference type="PANTHER" id="PTHR43673">
    <property type="entry name" value="NAD(P)H NITROREDUCTASE YDGI-RELATED"/>
    <property type="match status" value="1"/>
</dbReference>
<keyword evidence="5" id="KW-0560">Oxidoreductase</keyword>
<evidence type="ECO:0000313" key="8">
    <source>
        <dbReference type="Proteomes" id="UP000239549"/>
    </source>
</evidence>
<feature type="domain" description="Nitroreductase" evidence="6">
    <location>
        <begin position="7"/>
        <end position="160"/>
    </location>
</feature>
<comment type="cofactor">
    <cofactor evidence="1">
        <name>FMN</name>
        <dbReference type="ChEBI" id="CHEBI:58210"/>
    </cofactor>
</comment>
<evidence type="ECO:0000256" key="2">
    <source>
        <dbReference type="ARBA" id="ARBA00007118"/>
    </source>
</evidence>
<dbReference type="RefSeq" id="WP_104372900.1">
    <property type="nucleotide sequence ID" value="NZ_BFAV01000150.1"/>
</dbReference>
<dbReference type="PANTHER" id="PTHR43673:SF2">
    <property type="entry name" value="NITROREDUCTASE"/>
    <property type="match status" value="1"/>
</dbReference>
<dbReference type="Pfam" id="PF00881">
    <property type="entry name" value="Nitroreductase"/>
    <property type="match status" value="1"/>
</dbReference>
<dbReference type="OrthoDB" id="9783470at2"/>
<protein>
    <submittedName>
        <fullName evidence="7">Nitroreductase</fullName>
    </submittedName>
</protein>
<dbReference type="AlphaFoldDB" id="A0A2L2XEB5"/>
<keyword evidence="3" id="KW-0285">Flavoprotein</keyword>
<comment type="similarity">
    <text evidence="2">Belongs to the nitroreductase family.</text>
</comment>
<sequence>MNALEAIKARKSTRRYKPNAVEAEKIEQLISAANNAPKAGTFHISVVENQAVLKSLNDAALTSMKNSGNDFLMSRAALDGYQPLYGAPVLFLLSAPEGAPYNQANVSCAAANMTVAATALGLGSCYVIAPLLGLQAKPELVGKIGIPQGFVPVCGVLTGYSDGNAFETAKSTGNNVNYCK</sequence>
<dbReference type="InterPro" id="IPR029479">
    <property type="entry name" value="Nitroreductase"/>
</dbReference>
<dbReference type="EMBL" id="BFAV01000150">
    <property type="protein sequence ID" value="GBF34709.1"/>
    <property type="molecule type" value="Genomic_DNA"/>
</dbReference>
<keyword evidence="4" id="KW-0288">FMN</keyword>
<organism evidence="7 8">
    <name type="scientific">Desulfocucumis palustris</name>
    <dbReference type="NCBI Taxonomy" id="1898651"/>
    <lineage>
        <taxon>Bacteria</taxon>
        <taxon>Bacillati</taxon>
        <taxon>Bacillota</taxon>
        <taxon>Clostridia</taxon>
        <taxon>Eubacteriales</taxon>
        <taxon>Desulfocucumaceae</taxon>
        <taxon>Desulfocucumis</taxon>
    </lineage>
</organism>
<evidence type="ECO:0000256" key="5">
    <source>
        <dbReference type="ARBA" id="ARBA00023002"/>
    </source>
</evidence>
<dbReference type="GO" id="GO:0016491">
    <property type="term" value="F:oxidoreductase activity"/>
    <property type="evidence" value="ECO:0007669"/>
    <property type="project" value="UniProtKB-KW"/>
</dbReference>
<evidence type="ECO:0000256" key="1">
    <source>
        <dbReference type="ARBA" id="ARBA00001917"/>
    </source>
</evidence>
<dbReference type="Proteomes" id="UP000239549">
    <property type="component" value="Unassembled WGS sequence"/>
</dbReference>
<dbReference type="Gene3D" id="3.40.109.10">
    <property type="entry name" value="NADH Oxidase"/>
    <property type="match status" value="1"/>
</dbReference>
<evidence type="ECO:0000256" key="3">
    <source>
        <dbReference type="ARBA" id="ARBA00022630"/>
    </source>
</evidence>
<evidence type="ECO:0000259" key="6">
    <source>
        <dbReference type="Pfam" id="PF00881"/>
    </source>
</evidence>
<dbReference type="SUPFAM" id="SSF55469">
    <property type="entry name" value="FMN-dependent nitroreductase-like"/>
    <property type="match status" value="1"/>
</dbReference>
<accession>A0A2L2XEB5</accession>
<evidence type="ECO:0000313" key="7">
    <source>
        <dbReference type="EMBL" id="GBF34709.1"/>
    </source>
</evidence>
<name>A0A2L2XEB5_9FIRM</name>
<evidence type="ECO:0000256" key="4">
    <source>
        <dbReference type="ARBA" id="ARBA00022643"/>
    </source>
</evidence>
<reference evidence="8" key="1">
    <citation type="submission" date="2018-02" db="EMBL/GenBank/DDBJ databases">
        <title>Genome sequence of Desulfocucumis palustris strain NAW-5.</title>
        <authorList>
            <person name="Watanabe M."/>
            <person name="Kojima H."/>
            <person name="Fukui M."/>
        </authorList>
    </citation>
    <scope>NUCLEOTIDE SEQUENCE [LARGE SCALE GENOMIC DNA]</scope>
    <source>
        <strain evidence="8">NAW-5</strain>
    </source>
</reference>
<proteinExistence type="inferred from homology"/>